<evidence type="ECO:0000256" key="2">
    <source>
        <dbReference type="RuleBase" id="RU003476"/>
    </source>
</evidence>
<dbReference type="PRINTS" id="PR00502">
    <property type="entry name" value="NUDIXFAMILY"/>
</dbReference>
<dbReference type="Proteomes" id="UP000198534">
    <property type="component" value="Unassembled WGS sequence"/>
</dbReference>
<dbReference type="PANTHER" id="PTHR21340">
    <property type="entry name" value="DIADENOSINE 5,5-P1,P4-TETRAPHOSPHATE PYROPHOSPHOHYDROLASE MUTT"/>
    <property type="match status" value="1"/>
</dbReference>
<dbReference type="Pfam" id="PF00293">
    <property type="entry name" value="NUDIX"/>
    <property type="match status" value="1"/>
</dbReference>
<comment type="similarity">
    <text evidence="2">Belongs to the Nudix hydrolase family.</text>
</comment>
<dbReference type="STRING" id="1048340.SAMN05444487_101394"/>
<dbReference type="CDD" id="cd03673">
    <property type="entry name" value="NUDIX_Ap6A_hydrolase"/>
    <property type="match status" value="1"/>
</dbReference>
<dbReference type="InterPro" id="IPR020084">
    <property type="entry name" value="NUDIX_hydrolase_CS"/>
</dbReference>
<evidence type="ECO:0000313" key="5">
    <source>
        <dbReference type="Proteomes" id="UP000198534"/>
    </source>
</evidence>
<dbReference type="InterPro" id="IPR020476">
    <property type="entry name" value="Nudix_hydrolase"/>
</dbReference>
<dbReference type="PROSITE" id="PS00893">
    <property type="entry name" value="NUDIX_BOX"/>
    <property type="match status" value="1"/>
</dbReference>
<keyword evidence="1 2" id="KW-0378">Hydrolase</keyword>
<dbReference type="GO" id="GO:0006167">
    <property type="term" value="P:AMP biosynthetic process"/>
    <property type="evidence" value="ECO:0007669"/>
    <property type="project" value="TreeGrafter"/>
</dbReference>
<dbReference type="RefSeq" id="WP_342707292.1">
    <property type="nucleotide sequence ID" value="NZ_FNNQ01000001.1"/>
</dbReference>
<dbReference type="GO" id="GO:0004081">
    <property type="term" value="F:bis(5'-nucleosyl)-tetraphosphatase (asymmetrical) activity"/>
    <property type="evidence" value="ECO:0007669"/>
    <property type="project" value="TreeGrafter"/>
</dbReference>
<dbReference type="InterPro" id="IPR051325">
    <property type="entry name" value="Nudix_hydrolase_domain"/>
</dbReference>
<organism evidence="4 5">
    <name type="scientific">Marininema mesophilum</name>
    <dbReference type="NCBI Taxonomy" id="1048340"/>
    <lineage>
        <taxon>Bacteria</taxon>
        <taxon>Bacillati</taxon>
        <taxon>Bacillota</taxon>
        <taxon>Bacilli</taxon>
        <taxon>Bacillales</taxon>
        <taxon>Thermoactinomycetaceae</taxon>
        <taxon>Marininema</taxon>
    </lineage>
</organism>
<dbReference type="InterPro" id="IPR015797">
    <property type="entry name" value="NUDIX_hydrolase-like_dom_sf"/>
</dbReference>
<gene>
    <name evidence="4" type="ORF">SAMN05444487_101394</name>
</gene>
<proteinExistence type="inferred from homology"/>
<reference evidence="4 5" key="1">
    <citation type="submission" date="2016-10" db="EMBL/GenBank/DDBJ databases">
        <authorList>
            <person name="de Groot N.N."/>
        </authorList>
    </citation>
    <scope>NUCLEOTIDE SEQUENCE [LARGE SCALE GENOMIC DNA]</scope>
    <source>
        <strain evidence="4 5">DSM 45610</strain>
    </source>
</reference>
<dbReference type="GO" id="GO:0006754">
    <property type="term" value="P:ATP biosynthetic process"/>
    <property type="evidence" value="ECO:0007669"/>
    <property type="project" value="TreeGrafter"/>
</dbReference>
<dbReference type="AlphaFoldDB" id="A0A1H2R6U6"/>
<keyword evidence="5" id="KW-1185">Reference proteome</keyword>
<feature type="domain" description="Nudix hydrolase" evidence="3">
    <location>
        <begin position="4"/>
        <end position="139"/>
    </location>
</feature>
<dbReference type="SUPFAM" id="SSF55811">
    <property type="entry name" value="Nudix"/>
    <property type="match status" value="1"/>
</dbReference>
<dbReference type="EMBL" id="FNNQ01000001">
    <property type="protein sequence ID" value="SDW15045.1"/>
    <property type="molecule type" value="Genomic_DNA"/>
</dbReference>
<dbReference type="InterPro" id="IPR000086">
    <property type="entry name" value="NUDIX_hydrolase_dom"/>
</dbReference>
<evidence type="ECO:0000313" key="4">
    <source>
        <dbReference type="EMBL" id="SDW15045.1"/>
    </source>
</evidence>
<dbReference type="PROSITE" id="PS51462">
    <property type="entry name" value="NUDIX"/>
    <property type="match status" value="1"/>
</dbReference>
<accession>A0A1H2R6U6</accession>
<name>A0A1H2R6U6_9BACL</name>
<dbReference type="Gene3D" id="3.90.79.10">
    <property type="entry name" value="Nucleoside Triphosphate Pyrophosphohydrolase"/>
    <property type="match status" value="1"/>
</dbReference>
<sequence>MKILQEISAGGVVYRRVQGELEILLIEDRYSRWTLPKGKKEEGETDEETALREILEETGVQGKICERLETIRYRYFHPQYGDIAKEVHYFLVEADDGTVTPQLSEITGATWLSPAEAWQKQSNEGYDNNDSVLEQAFIQLGLQEILRGEQAT</sequence>
<dbReference type="PANTHER" id="PTHR21340:SF0">
    <property type="entry name" value="BIS(5'-NUCLEOSYL)-TETRAPHOSPHATASE [ASYMMETRICAL]"/>
    <property type="match status" value="1"/>
</dbReference>
<evidence type="ECO:0000256" key="1">
    <source>
        <dbReference type="ARBA" id="ARBA00022801"/>
    </source>
</evidence>
<protein>
    <submittedName>
        <fullName evidence="4">NUDIX domain-containing protein</fullName>
    </submittedName>
</protein>
<evidence type="ECO:0000259" key="3">
    <source>
        <dbReference type="PROSITE" id="PS51462"/>
    </source>
</evidence>